<accession>A0A846HIX7</accession>
<sequence>MYLLIMPSKKPKVMIYLDPDKLEVLKKWAESEHRSVNNLITMLLDKAIESKQENKETT</sequence>
<evidence type="ECO:0000313" key="2">
    <source>
        <dbReference type="EMBL" id="NEU76829.1"/>
    </source>
</evidence>
<keyword evidence="3" id="KW-1185">Reference proteome</keyword>
<dbReference type="AlphaFoldDB" id="A0A846HIX7"/>
<dbReference type="GO" id="GO:0006355">
    <property type="term" value="P:regulation of DNA-templated transcription"/>
    <property type="evidence" value="ECO:0007669"/>
    <property type="project" value="InterPro"/>
</dbReference>
<comment type="caution">
    <text evidence="2">The sequence shown here is derived from an EMBL/GenBank/DDBJ whole genome shotgun (WGS) entry which is preliminary data.</text>
</comment>
<dbReference type="SUPFAM" id="SSF47598">
    <property type="entry name" value="Ribbon-helix-helix"/>
    <property type="match status" value="1"/>
</dbReference>
<dbReference type="Pfam" id="PF07878">
    <property type="entry name" value="RHH_5"/>
    <property type="match status" value="1"/>
</dbReference>
<proteinExistence type="predicted"/>
<dbReference type="InterPro" id="IPR013321">
    <property type="entry name" value="Arc_rbn_hlx_hlx"/>
</dbReference>
<evidence type="ECO:0000313" key="3">
    <source>
        <dbReference type="Proteomes" id="UP000031549"/>
    </source>
</evidence>
<evidence type="ECO:0000259" key="1">
    <source>
        <dbReference type="Pfam" id="PF07878"/>
    </source>
</evidence>
<protein>
    <recommendedName>
        <fullName evidence="1">CopG-like ribbon-helix-helix domain-containing protein</fullName>
    </recommendedName>
</protein>
<organism evidence="2 3">
    <name type="scientific">Hassallia byssoidea VB512170</name>
    <dbReference type="NCBI Taxonomy" id="1304833"/>
    <lineage>
        <taxon>Bacteria</taxon>
        <taxon>Bacillati</taxon>
        <taxon>Cyanobacteriota</taxon>
        <taxon>Cyanophyceae</taxon>
        <taxon>Nostocales</taxon>
        <taxon>Tolypothrichaceae</taxon>
        <taxon>Hassallia</taxon>
    </lineage>
</organism>
<dbReference type="Proteomes" id="UP000031549">
    <property type="component" value="Unassembled WGS sequence"/>
</dbReference>
<dbReference type="EMBL" id="JTCM02000134">
    <property type="protein sequence ID" value="NEU76829.1"/>
    <property type="molecule type" value="Genomic_DNA"/>
</dbReference>
<name>A0A846HIX7_9CYAN</name>
<reference evidence="2 3" key="1">
    <citation type="journal article" date="2015" name="Genome Announc.">
        <title>Draft Genome Sequence of Cyanobacterium Hassallia byssoidea Strain VB512170, Isolated from Monuments in India.</title>
        <authorList>
            <person name="Singh D."/>
            <person name="Chandrababunaidu M.M."/>
            <person name="Panda A."/>
            <person name="Sen D."/>
            <person name="Bhattacharyya S."/>
            <person name="Adhikary S.P."/>
            <person name="Tripathy S."/>
        </authorList>
    </citation>
    <scope>NUCLEOTIDE SEQUENCE [LARGE SCALE GENOMIC DNA]</scope>
    <source>
        <strain evidence="2 3">VB512170</strain>
    </source>
</reference>
<gene>
    <name evidence="2" type="ORF">PI95_031055</name>
</gene>
<dbReference type="InterPro" id="IPR012869">
    <property type="entry name" value="RHH_5"/>
</dbReference>
<feature type="domain" description="CopG-like ribbon-helix-helix" evidence="1">
    <location>
        <begin position="16"/>
        <end position="52"/>
    </location>
</feature>
<dbReference type="InterPro" id="IPR010985">
    <property type="entry name" value="Ribbon_hlx_hlx"/>
</dbReference>
<dbReference type="Gene3D" id="1.10.1220.10">
    <property type="entry name" value="Met repressor-like"/>
    <property type="match status" value="1"/>
</dbReference>